<keyword evidence="2" id="KW-0238">DNA-binding</keyword>
<dbReference type="SMART" id="SM00895">
    <property type="entry name" value="FCD"/>
    <property type="match status" value="1"/>
</dbReference>
<accession>A0A2A6LV32</accession>
<evidence type="ECO:0000256" key="3">
    <source>
        <dbReference type="ARBA" id="ARBA00023163"/>
    </source>
</evidence>
<dbReference type="InterPro" id="IPR036388">
    <property type="entry name" value="WH-like_DNA-bd_sf"/>
</dbReference>
<dbReference type="SUPFAM" id="SSF48008">
    <property type="entry name" value="GntR ligand-binding domain-like"/>
    <property type="match status" value="1"/>
</dbReference>
<dbReference type="InterPro" id="IPR036390">
    <property type="entry name" value="WH_DNA-bd_sf"/>
</dbReference>
<dbReference type="SUPFAM" id="SSF46785">
    <property type="entry name" value="Winged helix' DNA-binding domain"/>
    <property type="match status" value="1"/>
</dbReference>
<dbReference type="EMBL" id="NWTC01000015">
    <property type="protein sequence ID" value="PDT46140.1"/>
    <property type="molecule type" value="Genomic_DNA"/>
</dbReference>
<dbReference type="InterPro" id="IPR000524">
    <property type="entry name" value="Tscrpt_reg_HTH_GntR"/>
</dbReference>
<evidence type="ECO:0000259" key="4">
    <source>
        <dbReference type="PROSITE" id="PS50949"/>
    </source>
</evidence>
<evidence type="ECO:0000256" key="1">
    <source>
        <dbReference type="ARBA" id="ARBA00023015"/>
    </source>
</evidence>
<dbReference type="AlphaFoldDB" id="A0A2A6LV32"/>
<name>A0A2A6LV32_RHIFR</name>
<dbReference type="Pfam" id="PF07729">
    <property type="entry name" value="FCD"/>
    <property type="match status" value="1"/>
</dbReference>
<dbReference type="SMART" id="SM00345">
    <property type="entry name" value="HTH_GNTR"/>
    <property type="match status" value="1"/>
</dbReference>
<organism evidence="5 6">
    <name type="scientific">Rhizobium fredii</name>
    <name type="common">Sinorhizobium fredii</name>
    <dbReference type="NCBI Taxonomy" id="380"/>
    <lineage>
        <taxon>Bacteria</taxon>
        <taxon>Pseudomonadati</taxon>
        <taxon>Pseudomonadota</taxon>
        <taxon>Alphaproteobacteria</taxon>
        <taxon>Hyphomicrobiales</taxon>
        <taxon>Rhizobiaceae</taxon>
        <taxon>Sinorhizobium/Ensifer group</taxon>
        <taxon>Sinorhizobium</taxon>
    </lineage>
</organism>
<dbReference type="GO" id="GO:0003677">
    <property type="term" value="F:DNA binding"/>
    <property type="evidence" value="ECO:0007669"/>
    <property type="project" value="UniProtKB-KW"/>
</dbReference>
<reference evidence="5 6" key="1">
    <citation type="submission" date="2017-09" db="EMBL/GenBank/DDBJ databases">
        <title>Comparative genomics of rhizobia isolated from Phaseolus vulgaris in China.</title>
        <authorList>
            <person name="Tong W."/>
        </authorList>
    </citation>
    <scope>NUCLEOTIDE SEQUENCE [LARGE SCALE GENOMIC DNA]</scope>
    <source>
        <strain evidence="5 6">PCH1</strain>
    </source>
</reference>
<keyword evidence="3" id="KW-0804">Transcription</keyword>
<comment type="caution">
    <text evidence="5">The sequence shown here is derived from an EMBL/GenBank/DDBJ whole genome shotgun (WGS) entry which is preliminary data.</text>
</comment>
<dbReference type="InterPro" id="IPR008920">
    <property type="entry name" value="TF_FadR/GntR_C"/>
</dbReference>
<dbReference type="Pfam" id="PF00392">
    <property type="entry name" value="GntR"/>
    <property type="match status" value="1"/>
</dbReference>
<dbReference type="InterPro" id="IPR011711">
    <property type="entry name" value="GntR_C"/>
</dbReference>
<dbReference type="Gene3D" id="1.10.10.10">
    <property type="entry name" value="Winged helix-like DNA-binding domain superfamily/Winged helix DNA-binding domain"/>
    <property type="match status" value="1"/>
</dbReference>
<dbReference type="PANTHER" id="PTHR43537">
    <property type="entry name" value="TRANSCRIPTIONAL REGULATOR, GNTR FAMILY"/>
    <property type="match status" value="1"/>
</dbReference>
<dbReference type="Proteomes" id="UP000220353">
    <property type="component" value="Unassembled WGS sequence"/>
</dbReference>
<evidence type="ECO:0000256" key="2">
    <source>
        <dbReference type="ARBA" id="ARBA00023125"/>
    </source>
</evidence>
<dbReference type="PROSITE" id="PS50949">
    <property type="entry name" value="HTH_GNTR"/>
    <property type="match status" value="1"/>
</dbReference>
<protein>
    <submittedName>
        <fullName evidence="5">GntR family transcriptional regulator</fullName>
    </submittedName>
</protein>
<dbReference type="Gene3D" id="1.20.120.530">
    <property type="entry name" value="GntR ligand-binding domain-like"/>
    <property type="match status" value="1"/>
</dbReference>
<feature type="domain" description="HTH gntR-type" evidence="4">
    <location>
        <begin position="4"/>
        <end position="71"/>
    </location>
</feature>
<keyword evidence="1" id="KW-0805">Transcription regulation</keyword>
<gene>
    <name evidence="5" type="ORF">CO661_19490</name>
</gene>
<proteinExistence type="predicted"/>
<dbReference type="GO" id="GO:0003700">
    <property type="term" value="F:DNA-binding transcription factor activity"/>
    <property type="evidence" value="ECO:0007669"/>
    <property type="project" value="InterPro"/>
</dbReference>
<evidence type="ECO:0000313" key="6">
    <source>
        <dbReference type="Proteomes" id="UP000220353"/>
    </source>
</evidence>
<sequence>MSSQSQAHLAYLALERLVVTLKLKPGTLVTERQLLELANHGRTPVREAIQKLAWQGLIEVRPRVGLQISIIRPDDRIHVMETRQQLEPLAAALVAEHASTAARQVMSDCRQMMQDCAGRGDLEGFLVADKMFDEVMEEACPNRFLTAALAPLQTHARRIWFASASPETMKGSVERHVKVMHAIEAADAEESAAAMSRLMEYLADT</sequence>
<dbReference type="RefSeq" id="WP_037429959.1">
    <property type="nucleotide sequence ID" value="NZ_NWTC01000015.1"/>
</dbReference>
<evidence type="ECO:0000313" key="5">
    <source>
        <dbReference type="EMBL" id="PDT46140.1"/>
    </source>
</evidence>
<dbReference type="PANTHER" id="PTHR43537:SF5">
    <property type="entry name" value="UXU OPERON TRANSCRIPTIONAL REGULATOR"/>
    <property type="match status" value="1"/>
</dbReference>